<dbReference type="Proteomes" id="UP000175973">
    <property type="component" value="Chromosome"/>
</dbReference>
<organism evidence="2 3">
    <name type="scientific">Acetobacter ascendens</name>
    <dbReference type="NCBI Taxonomy" id="481146"/>
    <lineage>
        <taxon>Bacteria</taxon>
        <taxon>Pseudomonadati</taxon>
        <taxon>Pseudomonadota</taxon>
        <taxon>Alphaproteobacteria</taxon>
        <taxon>Acetobacterales</taxon>
        <taxon>Acetobacteraceae</taxon>
        <taxon>Acetobacter</taxon>
    </lineage>
</organism>
<dbReference type="RefSeq" id="WP_019089587.1">
    <property type="nucleotide sequence ID" value="NZ_CP015164.1"/>
</dbReference>
<dbReference type="KEGG" id="aasc:A4S02_14150"/>
<dbReference type="KEGG" id="aasc:A4S02_13890"/>
<proteinExistence type="predicted"/>
<reference evidence="2" key="1">
    <citation type="submission" date="2016-04" db="EMBL/GenBank/DDBJ databases">
        <authorList>
            <person name="Evans L.H."/>
            <person name="Alamgir A."/>
            <person name="Owens N."/>
            <person name="Weber N.D."/>
            <person name="Virtaneva K."/>
            <person name="Barbian K."/>
            <person name="Babar A."/>
            <person name="Rosenke K."/>
        </authorList>
    </citation>
    <scope>NUCLEOTIDE SEQUENCE [LARGE SCALE GENOMIC DNA]</scope>
    <source>
        <strain evidence="2">LMG 1590</strain>
        <plasmid evidence="2">unnamed1</plasmid>
    </source>
</reference>
<keyword evidence="2" id="KW-0614">Plasmid</keyword>
<dbReference type="EMBL" id="CP015165">
    <property type="protein sequence ID" value="AOW47973.1"/>
    <property type="molecule type" value="Genomic_DNA"/>
</dbReference>
<dbReference type="EMBL" id="CP015164">
    <property type="protein sequence ID" value="AOW47687.1"/>
    <property type="molecule type" value="Genomic_DNA"/>
</dbReference>
<name>A0A1D8R061_9PROT</name>
<reference evidence="3" key="2">
    <citation type="submission" date="2016-04" db="EMBL/GenBank/DDBJ databases">
        <authorList>
            <person name="Jeon C.O."/>
            <person name="Cho G.Y."/>
            <person name="Jeong H.I."/>
            <person name="Kim K.H."/>
        </authorList>
    </citation>
    <scope>NUCLEOTIDE SEQUENCE [LARGE SCALE GENOMIC DNA]</scope>
    <source>
        <strain evidence="3">LMG 1590</strain>
        <plasmid evidence="3">unnamed1</plasmid>
    </source>
</reference>
<sequence length="77" mass="8803">MKLRITIDPEHIARQVAEQCIHQNDTLEAMGNYLIGAAYAVSFSISRTRKWEEGDFVKIGKHMIEVGTAHYLTLKEQ</sequence>
<evidence type="ECO:0000313" key="3">
    <source>
        <dbReference type="Proteomes" id="UP000175973"/>
    </source>
</evidence>
<protein>
    <submittedName>
        <fullName evidence="2">Uncharacterized protein</fullName>
    </submittedName>
</protein>
<evidence type="ECO:0000313" key="2">
    <source>
        <dbReference type="EMBL" id="AOW47973.1"/>
    </source>
</evidence>
<evidence type="ECO:0000313" key="1">
    <source>
        <dbReference type="EMBL" id="AOW47687.1"/>
    </source>
</evidence>
<dbReference type="AlphaFoldDB" id="A0A1D8R061"/>
<gene>
    <name evidence="1" type="ORF">A4S02_13890</name>
    <name evidence="2" type="ORF">A4S02_14150</name>
</gene>
<keyword evidence="3" id="KW-1185">Reference proteome</keyword>
<dbReference type="Proteomes" id="UP000175973">
    <property type="component" value="Plasmid unnamed1"/>
</dbReference>
<geneLocation type="plasmid" evidence="2 3">
    <name>unnamed1</name>
</geneLocation>
<accession>A0A1D8R061</accession>